<comment type="caution">
    <text evidence="1">The sequence shown here is derived from an EMBL/GenBank/DDBJ whole genome shotgun (WGS) entry which is preliminary data.</text>
</comment>
<protein>
    <recommendedName>
        <fullName evidence="3">Addiction module protein</fullName>
    </recommendedName>
</protein>
<evidence type="ECO:0000313" key="2">
    <source>
        <dbReference type="Proteomes" id="UP000295438"/>
    </source>
</evidence>
<gene>
    <name evidence="1" type="ORF">E1898_17395</name>
</gene>
<name>A0A4R5URQ8_9BACT</name>
<accession>A0A4R5URQ8</accession>
<evidence type="ECO:0008006" key="3">
    <source>
        <dbReference type="Google" id="ProtNLM"/>
    </source>
</evidence>
<dbReference type="RefSeq" id="WP_133391835.1">
    <property type="nucleotide sequence ID" value="NZ_SMUW01000037.1"/>
</dbReference>
<proteinExistence type="predicted"/>
<sequence>MENSTIRKELHHLIDGADEDLLRLVYSILLPKAQVSEFSREQLDQLEKRYQNHLKNPEEGKTWDEVKAKLKK</sequence>
<organism evidence="1 2">
    <name type="scientific">Algoriphagus formosus</name>
    <dbReference type="NCBI Taxonomy" id="2007308"/>
    <lineage>
        <taxon>Bacteria</taxon>
        <taxon>Pseudomonadati</taxon>
        <taxon>Bacteroidota</taxon>
        <taxon>Cytophagia</taxon>
        <taxon>Cytophagales</taxon>
        <taxon>Cyclobacteriaceae</taxon>
        <taxon>Algoriphagus</taxon>
    </lineage>
</organism>
<evidence type="ECO:0000313" key="1">
    <source>
        <dbReference type="EMBL" id="TDK41752.1"/>
    </source>
</evidence>
<dbReference type="AlphaFoldDB" id="A0A4R5URQ8"/>
<dbReference type="Proteomes" id="UP000295438">
    <property type="component" value="Unassembled WGS sequence"/>
</dbReference>
<reference evidence="1 2" key="1">
    <citation type="submission" date="2019-03" db="EMBL/GenBank/DDBJ databases">
        <title>Algoriphagus aquimaris sp. nov., isolated form marine sediment in Pohang, Korea.</title>
        <authorList>
            <person name="Kim J."/>
            <person name="Yoon S.-H."/>
            <person name="Lee S.-S."/>
        </authorList>
    </citation>
    <scope>NUCLEOTIDE SEQUENCE [LARGE SCALE GENOMIC DNA]</scope>
    <source>
        <strain evidence="1 2">F21</strain>
    </source>
</reference>
<keyword evidence="2" id="KW-1185">Reference proteome</keyword>
<dbReference type="EMBL" id="SMUW01000037">
    <property type="protein sequence ID" value="TDK41752.1"/>
    <property type="molecule type" value="Genomic_DNA"/>
</dbReference>